<evidence type="ECO:0000256" key="1">
    <source>
        <dbReference type="ARBA" id="ARBA00006525"/>
    </source>
</evidence>
<dbReference type="Proteomes" id="UP000613582">
    <property type="component" value="Unassembled WGS sequence"/>
</dbReference>
<name>A0A8J2Y3I4_9PROT</name>
<sequence>MGLQALSERERRDWLRLIRSEQIGPVTFHQLIRRFGSASEALDRIPDLANDRKSLKLCPVEQAEAELEAAERLGVSLIASCEPGYPRALKAISDAPPVLCVAGDPALFQRNAIAIVGARNASAVGRRMAGDLARDLGMAGLVVVSGLARGIDGAAHAAALSSGTIAAVAGGIDVLYPPEHRDLTEEIARRGAVVSERPIGFKPTGKDFPRRNRIISGLSLGVIVVEAAVKSGTLITARYAAEQGRDVFSVPGSPLDPRCQGTNRLIRDGAMLIENAQDVIDSLNEATNSLREPAGDLFDDVDAVEMDAGALASARREIIGLLSYTPVHRDILLREASGPPAIIADALLDLVLSGEAEEHTGGRFSLSCDGA</sequence>
<accession>A0A8J2Y3I4</accession>
<dbReference type="InterPro" id="IPR003488">
    <property type="entry name" value="DprA"/>
</dbReference>
<dbReference type="GO" id="GO:0009294">
    <property type="term" value="P:DNA-mediated transformation"/>
    <property type="evidence" value="ECO:0007669"/>
    <property type="project" value="InterPro"/>
</dbReference>
<dbReference type="PANTHER" id="PTHR43022">
    <property type="entry name" value="PROTEIN SMF"/>
    <property type="match status" value="1"/>
</dbReference>
<dbReference type="InterPro" id="IPR001849">
    <property type="entry name" value="PH_domain"/>
</dbReference>
<organism evidence="3 4">
    <name type="scientific">Aquisalinus flavus</name>
    <dbReference type="NCBI Taxonomy" id="1526572"/>
    <lineage>
        <taxon>Bacteria</taxon>
        <taxon>Pseudomonadati</taxon>
        <taxon>Pseudomonadota</taxon>
        <taxon>Alphaproteobacteria</taxon>
        <taxon>Parvularculales</taxon>
        <taxon>Parvularculaceae</taxon>
        <taxon>Aquisalinus</taxon>
    </lineage>
</organism>
<dbReference type="AlphaFoldDB" id="A0A8J2Y3I4"/>
<comment type="caution">
    <text evidence="3">The sequence shown here is derived from an EMBL/GenBank/DDBJ whole genome shotgun (WGS) entry which is preliminary data.</text>
</comment>
<dbReference type="InterPro" id="IPR041614">
    <property type="entry name" value="DprA_WH"/>
</dbReference>
<dbReference type="Gene3D" id="3.40.50.450">
    <property type="match status" value="1"/>
</dbReference>
<evidence type="ECO:0000313" key="4">
    <source>
        <dbReference type="Proteomes" id="UP000613582"/>
    </source>
</evidence>
<dbReference type="PANTHER" id="PTHR43022:SF1">
    <property type="entry name" value="PROTEIN SMF"/>
    <property type="match status" value="1"/>
</dbReference>
<comment type="similarity">
    <text evidence="1">Belongs to the DprA/Smf family.</text>
</comment>
<dbReference type="NCBIfam" id="TIGR00732">
    <property type="entry name" value="dprA"/>
    <property type="match status" value="1"/>
</dbReference>
<keyword evidence="4" id="KW-1185">Reference proteome</keyword>
<dbReference type="Pfam" id="PF21102">
    <property type="entry name" value="DprA_N"/>
    <property type="match status" value="1"/>
</dbReference>
<reference evidence="3" key="1">
    <citation type="journal article" date="2014" name="Int. J. Syst. Evol. Microbiol.">
        <title>Complete genome sequence of Corynebacterium casei LMG S-19264T (=DSM 44701T), isolated from a smear-ripened cheese.</title>
        <authorList>
            <consortium name="US DOE Joint Genome Institute (JGI-PGF)"/>
            <person name="Walter F."/>
            <person name="Albersmeier A."/>
            <person name="Kalinowski J."/>
            <person name="Ruckert C."/>
        </authorList>
    </citation>
    <scope>NUCLEOTIDE SEQUENCE</scope>
    <source>
        <strain evidence="3">CGMCC 1.12921</strain>
    </source>
</reference>
<dbReference type="RefSeq" id="WP_188160413.1">
    <property type="nucleotide sequence ID" value="NZ_BMGH01000001.1"/>
</dbReference>
<gene>
    <name evidence="3" type="primary">smf</name>
    <name evidence="3" type="ORF">GCM10011342_12710</name>
</gene>
<feature type="domain" description="PH" evidence="2">
    <location>
        <begin position="1"/>
        <end position="23"/>
    </location>
</feature>
<protein>
    <submittedName>
        <fullName evidence="3">DNA processing protein DprA</fullName>
    </submittedName>
</protein>
<dbReference type="InterPro" id="IPR057666">
    <property type="entry name" value="DrpA_SLOG"/>
</dbReference>
<evidence type="ECO:0000313" key="3">
    <source>
        <dbReference type="EMBL" id="GGD05242.1"/>
    </source>
</evidence>
<dbReference type="PROSITE" id="PS50003">
    <property type="entry name" value="PH_DOMAIN"/>
    <property type="match status" value="1"/>
</dbReference>
<proteinExistence type="inferred from homology"/>
<dbReference type="SUPFAM" id="SSF102405">
    <property type="entry name" value="MCP/YpsA-like"/>
    <property type="match status" value="1"/>
</dbReference>
<reference evidence="3" key="2">
    <citation type="submission" date="2020-09" db="EMBL/GenBank/DDBJ databases">
        <authorList>
            <person name="Sun Q."/>
            <person name="Zhou Y."/>
        </authorList>
    </citation>
    <scope>NUCLEOTIDE SEQUENCE</scope>
    <source>
        <strain evidence="3">CGMCC 1.12921</strain>
    </source>
</reference>
<dbReference type="EMBL" id="BMGH01000001">
    <property type="protein sequence ID" value="GGD05242.1"/>
    <property type="molecule type" value="Genomic_DNA"/>
</dbReference>
<dbReference type="Gene3D" id="1.10.10.10">
    <property type="entry name" value="Winged helix-like DNA-binding domain superfamily/Winged helix DNA-binding domain"/>
    <property type="match status" value="1"/>
</dbReference>
<dbReference type="InterPro" id="IPR036388">
    <property type="entry name" value="WH-like_DNA-bd_sf"/>
</dbReference>
<evidence type="ECO:0000259" key="2">
    <source>
        <dbReference type="PROSITE" id="PS50003"/>
    </source>
</evidence>
<dbReference type="Pfam" id="PF02481">
    <property type="entry name" value="DNA_processg_A"/>
    <property type="match status" value="1"/>
</dbReference>
<dbReference type="Pfam" id="PF17782">
    <property type="entry name" value="WHD_DprA"/>
    <property type="match status" value="1"/>
</dbReference>